<dbReference type="InterPro" id="IPR048263">
    <property type="entry name" value="Arb2"/>
</dbReference>
<feature type="domain" description="Arb2" evidence="1">
    <location>
        <begin position="15"/>
        <end position="273"/>
    </location>
</feature>
<evidence type="ECO:0000313" key="3">
    <source>
        <dbReference type="Proteomes" id="UP000469890"/>
    </source>
</evidence>
<proteinExistence type="predicted"/>
<dbReference type="GO" id="GO:0005634">
    <property type="term" value="C:nucleus"/>
    <property type="evidence" value="ECO:0007669"/>
    <property type="project" value="TreeGrafter"/>
</dbReference>
<dbReference type="GO" id="GO:0035197">
    <property type="term" value="F:siRNA binding"/>
    <property type="evidence" value="ECO:0007669"/>
    <property type="project" value="TreeGrafter"/>
</dbReference>
<dbReference type="PANTHER" id="PTHR21357:SF4">
    <property type="entry name" value="FAM172 FAMILY PROTEIN HOMOLOG CG10038"/>
    <property type="match status" value="1"/>
</dbReference>
<evidence type="ECO:0000259" key="1">
    <source>
        <dbReference type="Pfam" id="PF22749"/>
    </source>
</evidence>
<organism evidence="2 3">
    <name type="scientific">Mucor circinelloides f. lusitanicus</name>
    <name type="common">Mucor racemosus var. lusitanicus</name>
    <dbReference type="NCBI Taxonomy" id="29924"/>
    <lineage>
        <taxon>Eukaryota</taxon>
        <taxon>Fungi</taxon>
        <taxon>Fungi incertae sedis</taxon>
        <taxon>Mucoromycota</taxon>
        <taxon>Mucoromycotina</taxon>
        <taxon>Mucoromycetes</taxon>
        <taxon>Mucorales</taxon>
        <taxon>Mucorineae</taxon>
        <taxon>Mucoraceae</taxon>
        <taxon>Mucor</taxon>
    </lineage>
</organism>
<evidence type="ECO:0000313" key="2">
    <source>
        <dbReference type="EMBL" id="KAF1801710.1"/>
    </source>
</evidence>
<gene>
    <name evidence="2" type="ORF">FB192DRAFT_1342189</name>
</gene>
<dbReference type="GO" id="GO:0031048">
    <property type="term" value="P:regulatory ncRNA-mediated heterochromatin formation"/>
    <property type="evidence" value="ECO:0007669"/>
    <property type="project" value="TreeGrafter"/>
</dbReference>
<dbReference type="InterPro" id="IPR029058">
    <property type="entry name" value="AB_hydrolase_fold"/>
</dbReference>
<dbReference type="PANTHER" id="PTHR21357">
    <property type="entry name" value="FAM172 FAMILY PROTEIN HOMOLOG CG10038"/>
    <property type="match status" value="1"/>
</dbReference>
<dbReference type="InterPro" id="IPR053858">
    <property type="entry name" value="Arb2_dom"/>
</dbReference>
<comment type="caution">
    <text evidence="2">The sequence shown here is derived from an EMBL/GenBank/DDBJ whole genome shotgun (WGS) entry which is preliminary data.</text>
</comment>
<sequence>MYRRRKVNVEEKPPIPDNLEDFGYVLKENGEIRSITQDLPYEFDYLPKDRPYNEERYDKFINIIGDIVEERLQQAPYNFQKVIVPIGADPAKDIHSYIYMTPNALTTTDKLMVMIPGNNTRIGQWSKRVMCDNSIQSGSMMQISEMVLEKGYEVIILNSNANFWYNGRANLTAQTHTGVAVTVPGSETPEEHCQYVFHNLIRNAKAEKVAVLANSWGGYSFALTLNTEFDYIQEHIKAVAMTDSVHIRDVIKGDKQRTFMFEKCYNWSASTDKKGSLVPDVRLGCPNISSGEEIADYTLPTMLKYIMNFIFVKMGDIEWGSDDENDDMEGDVEVLTEEDMAELSRIEVLSSNV</sequence>
<protein>
    <submittedName>
        <fullName evidence="2">Arb2 domain-containing protein</fullName>
    </submittedName>
</protein>
<name>A0A8H4F1T6_MUCCL</name>
<dbReference type="EMBL" id="JAAECE010000004">
    <property type="protein sequence ID" value="KAF1801710.1"/>
    <property type="molecule type" value="Genomic_DNA"/>
</dbReference>
<dbReference type="Proteomes" id="UP000469890">
    <property type="component" value="Unassembled WGS sequence"/>
</dbReference>
<dbReference type="Pfam" id="PF22749">
    <property type="entry name" value="Arb2"/>
    <property type="match status" value="1"/>
</dbReference>
<dbReference type="SUPFAM" id="SSF53474">
    <property type="entry name" value="alpha/beta-Hydrolases"/>
    <property type="match status" value="1"/>
</dbReference>
<accession>A0A8H4F1T6</accession>
<dbReference type="AlphaFoldDB" id="A0A8H4F1T6"/>
<reference evidence="2 3" key="1">
    <citation type="submission" date="2019-09" db="EMBL/GenBank/DDBJ databases">
        <authorList>
            <consortium name="DOE Joint Genome Institute"/>
            <person name="Mondo S.J."/>
            <person name="Navarro-Mendoza M.I."/>
            <person name="Perez-Arques C."/>
            <person name="Panchal S."/>
            <person name="Nicolas F.E."/>
            <person name="Ganguly P."/>
            <person name="Pangilinan J."/>
            <person name="Grigoriev I."/>
            <person name="Heitman J."/>
            <person name="Sanya K."/>
            <person name="Garre V."/>
        </authorList>
    </citation>
    <scope>NUCLEOTIDE SEQUENCE [LARGE SCALE GENOMIC DNA]</scope>
    <source>
        <strain evidence="2 3">MU402</strain>
    </source>
</reference>